<dbReference type="InterPro" id="IPR010827">
    <property type="entry name" value="BamA/TamA_POTRA"/>
</dbReference>
<feature type="short sequence motif" description="GXSXG" evidence="6">
    <location>
        <begin position="111"/>
        <end position="115"/>
    </location>
</feature>
<sequence length="703" mass="76611">MVETSKRSPAPQVPGPSARSARHSSGQASQSTADYSGRGRNGKPGLHTPQYPYNQAMLRAILLVLVLAALLPARPLRIGLALSGGAALGTAHIGVLKVLEREGIDVVAVSGNSMGAMVGGLYAAGLRAAAIESLAVNVRWDVLFSASVPFGARYLAERRQEERYAARLRHRNLLPSLPSGIVPLQNVDFLLMDLLAELEHNAGYDFDSLPIPYRAVAVDLVSGRLVVMRDGRLSRAIRASIAIPGVFSPVLEDGMELVDGGVQQYLPVDPLLEFDLDVVIASKTMKRGQERGYTLIDIVSRSMDIVGVEDLARQEAMADILIEPDVTPFAHSDFARAEELIAAGERAAEAALPQLRTLIAGRETARYRRAVPTRSLPVVRKVTLQGLNITMRATLESLVRTRPGRYLVFRRLREDLTRVFNTGLFDDVNYRLEFGPGDSVDVTILLEERPYGFYLFGLRYDNANQVGLGVEVGQGNLAGTGASIRAAVQLGLPTEFRAGLSGARLLMLPFGYRFEGAWSATRRSYYEKGRLQVDYGETVEELGAAFGYGLGRSVFFTIGLDRRLVRYSMPELLPPALRGMPRKELIVGPTARLEVNTGDDLYLPRTGAALEIELRSALALLGAAGDLVRAEVAWNRATPLGPRLVFRENWSVGMVFGDSVRAAYFRSGGADLPGFAHEEFFSPCRFTFAPAVDLVILNLFGRA</sequence>
<dbReference type="Pfam" id="PF07244">
    <property type="entry name" value="POTRA"/>
    <property type="match status" value="1"/>
</dbReference>
<evidence type="ECO:0000259" key="8">
    <source>
        <dbReference type="PROSITE" id="PS51635"/>
    </source>
</evidence>
<dbReference type="EMBL" id="DSBX01000033">
    <property type="protein sequence ID" value="HDQ98862.1"/>
    <property type="molecule type" value="Genomic_DNA"/>
</dbReference>
<feature type="active site" description="Nucleophile" evidence="6">
    <location>
        <position position="113"/>
    </location>
</feature>
<evidence type="ECO:0008006" key="11">
    <source>
        <dbReference type="Google" id="ProtNLM"/>
    </source>
</evidence>
<protein>
    <recommendedName>
        <fullName evidence="11">PNPLA domain-containing protein</fullName>
    </recommendedName>
</protein>
<feature type="compositionally biased region" description="Polar residues" evidence="7">
    <location>
        <begin position="23"/>
        <end position="34"/>
    </location>
</feature>
<keyword evidence="4 6" id="KW-0443">Lipid metabolism</keyword>
<dbReference type="Proteomes" id="UP000885672">
    <property type="component" value="Unassembled WGS sequence"/>
</dbReference>
<dbReference type="AlphaFoldDB" id="A0A7V0T474"/>
<feature type="domain" description="POTRA" evidence="9">
    <location>
        <begin position="377"/>
        <end position="449"/>
    </location>
</feature>
<dbReference type="InterPro" id="IPR034746">
    <property type="entry name" value="POTRA"/>
</dbReference>
<accession>A0A7V0T474</accession>
<evidence type="ECO:0000256" key="6">
    <source>
        <dbReference type="PROSITE-ProRule" id="PRU01161"/>
    </source>
</evidence>
<evidence type="ECO:0000256" key="4">
    <source>
        <dbReference type="ARBA" id="ARBA00023098"/>
    </source>
</evidence>
<evidence type="ECO:0000259" key="9">
    <source>
        <dbReference type="PROSITE" id="PS51779"/>
    </source>
</evidence>
<keyword evidence="5" id="KW-0472">Membrane</keyword>
<dbReference type="GO" id="GO:0016787">
    <property type="term" value="F:hydrolase activity"/>
    <property type="evidence" value="ECO:0007669"/>
    <property type="project" value="UniProtKB-UniRule"/>
</dbReference>
<comment type="caution">
    <text evidence="10">The sequence shown here is derived from an EMBL/GenBank/DDBJ whole genome shotgun (WGS) entry which is preliminary data.</text>
</comment>
<feature type="active site" description="Proton acceptor" evidence="6">
    <location>
        <position position="259"/>
    </location>
</feature>
<comment type="subcellular location">
    <subcellularLocation>
        <location evidence="1">Membrane</location>
    </subcellularLocation>
</comment>
<dbReference type="GO" id="GO:0019867">
    <property type="term" value="C:outer membrane"/>
    <property type="evidence" value="ECO:0007669"/>
    <property type="project" value="InterPro"/>
</dbReference>
<evidence type="ECO:0000256" key="5">
    <source>
        <dbReference type="ARBA" id="ARBA00023136"/>
    </source>
</evidence>
<evidence type="ECO:0000256" key="7">
    <source>
        <dbReference type="SAM" id="MobiDB-lite"/>
    </source>
</evidence>
<name>A0A7V0T474_UNCW3</name>
<keyword evidence="2 6" id="KW-0378">Hydrolase</keyword>
<dbReference type="Gene3D" id="3.40.1090.10">
    <property type="entry name" value="Cytosolic phospholipase A2 catalytic domain"/>
    <property type="match status" value="2"/>
</dbReference>
<evidence type="ECO:0000256" key="1">
    <source>
        <dbReference type="ARBA" id="ARBA00004370"/>
    </source>
</evidence>
<organism evidence="10">
    <name type="scientific">candidate division WOR-3 bacterium</name>
    <dbReference type="NCBI Taxonomy" id="2052148"/>
    <lineage>
        <taxon>Bacteria</taxon>
        <taxon>Bacteria division WOR-3</taxon>
    </lineage>
</organism>
<dbReference type="InterPro" id="IPR002641">
    <property type="entry name" value="PNPLA_dom"/>
</dbReference>
<dbReference type="Gene3D" id="2.40.160.50">
    <property type="entry name" value="membrane protein fhac: a member of the omp85/tpsb transporter family"/>
    <property type="match status" value="1"/>
</dbReference>
<feature type="domain" description="PNPLA" evidence="8">
    <location>
        <begin position="80"/>
        <end position="272"/>
    </location>
</feature>
<dbReference type="SUPFAM" id="SSF52151">
    <property type="entry name" value="FabD/lysophospholipase-like"/>
    <property type="match status" value="1"/>
</dbReference>
<gene>
    <name evidence="10" type="ORF">ENN51_01045</name>
</gene>
<keyword evidence="3 6" id="KW-0442">Lipid degradation</keyword>
<dbReference type="InterPro" id="IPR050301">
    <property type="entry name" value="NTE"/>
</dbReference>
<feature type="non-terminal residue" evidence="10">
    <location>
        <position position="703"/>
    </location>
</feature>
<feature type="short sequence motif" description="DGA/G" evidence="6">
    <location>
        <begin position="259"/>
        <end position="261"/>
    </location>
</feature>
<dbReference type="Pfam" id="PF01734">
    <property type="entry name" value="Patatin"/>
    <property type="match status" value="1"/>
</dbReference>
<feature type="region of interest" description="Disordered" evidence="7">
    <location>
        <begin position="1"/>
        <end position="48"/>
    </location>
</feature>
<evidence type="ECO:0000256" key="3">
    <source>
        <dbReference type="ARBA" id="ARBA00022963"/>
    </source>
</evidence>
<dbReference type="PROSITE" id="PS51779">
    <property type="entry name" value="POTRA"/>
    <property type="match status" value="1"/>
</dbReference>
<comment type="caution">
    <text evidence="6">Lacks conserved residue(s) required for the propagation of feature annotation.</text>
</comment>
<dbReference type="PANTHER" id="PTHR14226">
    <property type="entry name" value="NEUROPATHY TARGET ESTERASE/SWISS CHEESE D.MELANOGASTER"/>
    <property type="match status" value="1"/>
</dbReference>
<evidence type="ECO:0000256" key="2">
    <source>
        <dbReference type="ARBA" id="ARBA00022801"/>
    </source>
</evidence>
<dbReference type="PANTHER" id="PTHR14226:SF76">
    <property type="entry name" value="NTE FAMILY PROTEIN RSSA"/>
    <property type="match status" value="1"/>
</dbReference>
<proteinExistence type="predicted"/>
<dbReference type="Gene3D" id="3.10.20.310">
    <property type="entry name" value="membrane protein fhac"/>
    <property type="match status" value="1"/>
</dbReference>
<evidence type="ECO:0000313" key="10">
    <source>
        <dbReference type="EMBL" id="HDQ98862.1"/>
    </source>
</evidence>
<dbReference type="PROSITE" id="PS51635">
    <property type="entry name" value="PNPLA"/>
    <property type="match status" value="1"/>
</dbReference>
<dbReference type="InterPro" id="IPR016035">
    <property type="entry name" value="Acyl_Trfase/lysoPLipase"/>
</dbReference>
<reference evidence="10" key="1">
    <citation type="journal article" date="2020" name="mSystems">
        <title>Genome- and Community-Level Interaction Insights into Carbon Utilization and Element Cycling Functions of Hydrothermarchaeota in Hydrothermal Sediment.</title>
        <authorList>
            <person name="Zhou Z."/>
            <person name="Liu Y."/>
            <person name="Xu W."/>
            <person name="Pan J."/>
            <person name="Luo Z.H."/>
            <person name="Li M."/>
        </authorList>
    </citation>
    <scope>NUCLEOTIDE SEQUENCE [LARGE SCALE GENOMIC DNA]</scope>
    <source>
        <strain evidence="10">SpSt-1182</strain>
    </source>
</reference>
<dbReference type="GO" id="GO:0016042">
    <property type="term" value="P:lipid catabolic process"/>
    <property type="evidence" value="ECO:0007669"/>
    <property type="project" value="UniProtKB-UniRule"/>
</dbReference>